<accession>A0ABU1JBL2</accession>
<dbReference type="Pfam" id="PF00582">
    <property type="entry name" value="Usp"/>
    <property type="match status" value="2"/>
</dbReference>
<comment type="caution">
    <text evidence="3">The sequence shown here is derived from an EMBL/GenBank/DDBJ whole genome shotgun (WGS) entry which is preliminary data.</text>
</comment>
<sequence>MRYVVGYTANARGREALDLAVALAKRQDAELDLVLVLPQDSPFKAAYPPAPGFDRALQQQAQSWLDEALAMVPAEVVARGQLRFAESEAEALNAAAAELDAGLLVVGAASNGLFKRFTVGSTASSLLHSAQIPVALAPGGYQNTEPISRLSCGVGTRPGADEVLGLALDTAARRALPLRLISLLALDQDLEPGASGTLQEAARSYLEEKLRTESADRPPLGSPVEIVVAQGRSIEQAVDALAWQDGEVLLIGSSRLAQNRALFLGSTAQRILRALPVPMIVLPRGQQSEQSY</sequence>
<dbReference type="SUPFAM" id="SSF52402">
    <property type="entry name" value="Adenine nucleotide alpha hydrolases-like"/>
    <property type="match status" value="2"/>
</dbReference>
<feature type="domain" description="UspA" evidence="2">
    <location>
        <begin position="153"/>
        <end position="283"/>
    </location>
</feature>
<feature type="domain" description="UspA" evidence="2">
    <location>
        <begin position="4"/>
        <end position="137"/>
    </location>
</feature>
<proteinExistence type="inferred from homology"/>
<dbReference type="RefSeq" id="WP_309798410.1">
    <property type="nucleotide sequence ID" value="NZ_BAAAHY010000005.1"/>
</dbReference>
<name>A0ABU1JBL2_9MICC</name>
<evidence type="ECO:0000313" key="3">
    <source>
        <dbReference type="EMBL" id="MDR6269808.1"/>
    </source>
</evidence>
<evidence type="ECO:0000256" key="1">
    <source>
        <dbReference type="ARBA" id="ARBA00008791"/>
    </source>
</evidence>
<dbReference type="PANTHER" id="PTHR46268">
    <property type="entry name" value="STRESS RESPONSE PROTEIN NHAX"/>
    <property type="match status" value="1"/>
</dbReference>
<dbReference type="EMBL" id="JAVDQF010000001">
    <property type="protein sequence ID" value="MDR6269808.1"/>
    <property type="molecule type" value="Genomic_DNA"/>
</dbReference>
<evidence type="ECO:0000313" key="4">
    <source>
        <dbReference type="Proteomes" id="UP001185069"/>
    </source>
</evidence>
<keyword evidence="4" id="KW-1185">Reference proteome</keyword>
<protein>
    <submittedName>
        <fullName evidence="3">Nucleotide-binding universal stress UspA family protein</fullName>
    </submittedName>
</protein>
<reference evidence="3 4" key="1">
    <citation type="submission" date="2023-07" db="EMBL/GenBank/DDBJ databases">
        <title>Sequencing the genomes of 1000 actinobacteria strains.</title>
        <authorList>
            <person name="Klenk H.-P."/>
        </authorList>
    </citation>
    <scope>NUCLEOTIDE SEQUENCE [LARGE SCALE GENOMIC DNA]</scope>
    <source>
        <strain evidence="3 4">DSM 14555</strain>
    </source>
</reference>
<dbReference type="CDD" id="cd00293">
    <property type="entry name" value="USP-like"/>
    <property type="match status" value="2"/>
</dbReference>
<gene>
    <name evidence="3" type="ORF">JOE69_002046</name>
</gene>
<dbReference type="PANTHER" id="PTHR46268:SF6">
    <property type="entry name" value="UNIVERSAL STRESS PROTEIN UP12"/>
    <property type="match status" value="1"/>
</dbReference>
<dbReference type="Proteomes" id="UP001185069">
    <property type="component" value="Unassembled WGS sequence"/>
</dbReference>
<dbReference type="Gene3D" id="3.40.50.12370">
    <property type="match status" value="1"/>
</dbReference>
<evidence type="ECO:0000259" key="2">
    <source>
        <dbReference type="Pfam" id="PF00582"/>
    </source>
</evidence>
<dbReference type="InterPro" id="IPR006016">
    <property type="entry name" value="UspA"/>
</dbReference>
<organism evidence="3 4">
    <name type="scientific">Arthrobacter russicus</name>
    <dbReference type="NCBI Taxonomy" id="172040"/>
    <lineage>
        <taxon>Bacteria</taxon>
        <taxon>Bacillati</taxon>
        <taxon>Actinomycetota</taxon>
        <taxon>Actinomycetes</taxon>
        <taxon>Micrococcales</taxon>
        <taxon>Micrococcaceae</taxon>
        <taxon>Arthrobacter</taxon>
    </lineage>
</organism>
<comment type="similarity">
    <text evidence="1">Belongs to the universal stress protein A family.</text>
</comment>